<protein>
    <submittedName>
        <fullName evidence="2">Uncharacterized protein</fullName>
    </submittedName>
</protein>
<feature type="region of interest" description="Disordered" evidence="1">
    <location>
        <begin position="60"/>
        <end position="763"/>
    </location>
</feature>
<feature type="compositionally biased region" description="Basic and acidic residues" evidence="1">
    <location>
        <begin position="71"/>
        <end position="84"/>
    </location>
</feature>
<evidence type="ECO:0000313" key="2">
    <source>
        <dbReference type="EMBL" id="EIW77762.1"/>
    </source>
</evidence>
<name>A0A5M3MEW9_CONPW</name>
<feature type="compositionally biased region" description="Low complexity" evidence="1">
    <location>
        <begin position="385"/>
        <end position="400"/>
    </location>
</feature>
<keyword evidence="3" id="KW-1185">Reference proteome</keyword>
<feature type="compositionally biased region" description="Basic and acidic residues" evidence="1">
    <location>
        <begin position="701"/>
        <end position="737"/>
    </location>
</feature>
<feature type="compositionally biased region" description="Polar residues" evidence="1">
    <location>
        <begin position="218"/>
        <end position="227"/>
    </location>
</feature>
<proteinExistence type="predicted"/>
<feature type="compositionally biased region" description="Basic and acidic residues" evidence="1">
    <location>
        <begin position="235"/>
        <end position="270"/>
    </location>
</feature>
<organism evidence="2 3">
    <name type="scientific">Coniophora puteana (strain RWD-64-598)</name>
    <name type="common">Brown rot fungus</name>
    <dbReference type="NCBI Taxonomy" id="741705"/>
    <lineage>
        <taxon>Eukaryota</taxon>
        <taxon>Fungi</taxon>
        <taxon>Dikarya</taxon>
        <taxon>Basidiomycota</taxon>
        <taxon>Agaricomycotina</taxon>
        <taxon>Agaricomycetes</taxon>
        <taxon>Agaricomycetidae</taxon>
        <taxon>Boletales</taxon>
        <taxon>Coniophorineae</taxon>
        <taxon>Coniophoraceae</taxon>
        <taxon>Coniophora</taxon>
    </lineage>
</organism>
<evidence type="ECO:0000313" key="3">
    <source>
        <dbReference type="Proteomes" id="UP000053558"/>
    </source>
</evidence>
<feature type="compositionally biased region" description="Polar residues" evidence="1">
    <location>
        <begin position="19"/>
        <end position="28"/>
    </location>
</feature>
<dbReference type="EMBL" id="JH711583">
    <property type="protein sequence ID" value="EIW77762.1"/>
    <property type="molecule type" value="Genomic_DNA"/>
</dbReference>
<evidence type="ECO:0000256" key="1">
    <source>
        <dbReference type="SAM" id="MobiDB-lite"/>
    </source>
</evidence>
<dbReference type="Proteomes" id="UP000053558">
    <property type="component" value="Unassembled WGS sequence"/>
</dbReference>
<dbReference type="AlphaFoldDB" id="A0A5M3MEW9"/>
<feature type="compositionally biased region" description="Low complexity" evidence="1">
    <location>
        <begin position="432"/>
        <end position="445"/>
    </location>
</feature>
<feature type="compositionally biased region" description="Acidic residues" evidence="1">
    <location>
        <begin position="738"/>
        <end position="748"/>
    </location>
</feature>
<dbReference type="GeneID" id="19211506"/>
<feature type="compositionally biased region" description="Acidic residues" evidence="1">
    <location>
        <begin position="688"/>
        <end position="700"/>
    </location>
</feature>
<gene>
    <name evidence="2" type="ORF">CONPUDRAFT_92153</name>
</gene>
<sequence>MTLARPGARPSMRRRPQKPGNSNLNRDSNAVRASVFETALELGITPDSTVANWIFNAPLEGQIEEEEEEELHTQDRRTVERENEGQDSPLTPSHLPSSDSSTPSKPPPFLSHLTVPANPYASPPTSTADVPTADSRRKSHGIHFKDISPELFIPLSSPALSSQFSTRQHDSEDSSTRSAASRPLDEASLLSPTNSITPWESQLAPDQKTEQPEGGYTSDGQGLTSSRGFFKGRTKSKETLKSKASKELLKSKASKELLKSKEPKDKEPKSPVKSKRGSNEGTSTDGEKGYLSDGAYISKKGKSKGAMSFFRRKNKPDAIPPLPNFPLLPSFADPRLRPPQPSSPNLSVESDPFSRPSPEMPAASRPSFPTHSRPGSEDRLAPSFSSTRSPHASPPSTSASLVPPAEPRQRTKSSPTAPSSSRISPPVPILVPPNTAGGAPAVSSPRGGGGGSGSAMRPRLPPPQMPPPSSPLPQLPPSPMSVQSQPLMASVASHSKRSGVTSAPQSAMLRPDSVLDGSGSGIGNESSDTLAPPRSAPAQQTQMRTQRMLPVPPGSAGQGQGRRQQYSAPLDAPYGWSGSLPLSDPPAYTEHEFDVVPSVQVRAPPRVGASAGAAVPRRESTRTAESSLSRSTSASGSGEGSSGSGHSLGYPESRYTGATSMSASYSRRESKASSAYPESRYTSMLTLDEGDSFYELDERDEGIYERDGDERGDDYDHGHADRREGEEFERGDGRGDEKEEEEDDDDDASVYPDDDNKTAGRRTMYLVEHGQEMDSDDEFITDEPFPF</sequence>
<accession>A0A5M3MEW9</accession>
<feature type="compositionally biased region" description="Polar residues" evidence="1">
    <location>
        <begin position="656"/>
        <end position="665"/>
    </location>
</feature>
<feature type="region of interest" description="Disordered" evidence="1">
    <location>
        <begin position="1"/>
        <end position="29"/>
    </location>
</feature>
<feature type="compositionally biased region" description="Polar residues" evidence="1">
    <location>
        <begin position="190"/>
        <end position="200"/>
    </location>
</feature>
<feature type="compositionally biased region" description="Low complexity" evidence="1">
    <location>
        <begin position="87"/>
        <end position="103"/>
    </location>
</feature>
<feature type="compositionally biased region" description="Pro residues" evidence="1">
    <location>
        <begin position="459"/>
        <end position="479"/>
    </location>
</feature>
<feature type="compositionally biased region" description="Low complexity" evidence="1">
    <location>
        <begin position="623"/>
        <end position="636"/>
    </location>
</feature>
<reference evidence="3" key="1">
    <citation type="journal article" date="2012" name="Science">
        <title>The Paleozoic origin of enzymatic lignin decomposition reconstructed from 31 fungal genomes.</title>
        <authorList>
            <person name="Floudas D."/>
            <person name="Binder M."/>
            <person name="Riley R."/>
            <person name="Barry K."/>
            <person name="Blanchette R.A."/>
            <person name="Henrissat B."/>
            <person name="Martinez A.T."/>
            <person name="Otillar R."/>
            <person name="Spatafora J.W."/>
            <person name="Yadav J.S."/>
            <person name="Aerts A."/>
            <person name="Benoit I."/>
            <person name="Boyd A."/>
            <person name="Carlson A."/>
            <person name="Copeland A."/>
            <person name="Coutinho P.M."/>
            <person name="de Vries R.P."/>
            <person name="Ferreira P."/>
            <person name="Findley K."/>
            <person name="Foster B."/>
            <person name="Gaskell J."/>
            <person name="Glotzer D."/>
            <person name="Gorecki P."/>
            <person name="Heitman J."/>
            <person name="Hesse C."/>
            <person name="Hori C."/>
            <person name="Igarashi K."/>
            <person name="Jurgens J.A."/>
            <person name="Kallen N."/>
            <person name="Kersten P."/>
            <person name="Kohler A."/>
            <person name="Kuees U."/>
            <person name="Kumar T.K.A."/>
            <person name="Kuo A."/>
            <person name="LaButti K."/>
            <person name="Larrondo L.F."/>
            <person name="Lindquist E."/>
            <person name="Ling A."/>
            <person name="Lombard V."/>
            <person name="Lucas S."/>
            <person name="Lundell T."/>
            <person name="Martin R."/>
            <person name="McLaughlin D.J."/>
            <person name="Morgenstern I."/>
            <person name="Morin E."/>
            <person name="Murat C."/>
            <person name="Nagy L.G."/>
            <person name="Nolan M."/>
            <person name="Ohm R.A."/>
            <person name="Patyshakuliyeva A."/>
            <person name="Rokas A."/>
            <person name="Ruiz-Duenas F.J."/>
            <person name="Sabat G."/>
            <person name="Salamov A."/>
            <person name="Samejima M."/>
            <person name="Schmutz J."/>
            <person name="Slot J.C."/>
            <person name="St John F."/>
            <person name="Stenlid J."/>
            <person name="Sun H."/>
            <person name="Sun S."/>
            <person name="Syed K."/>
            <person name="Tsang A."/>
            <person name="Wiebenga A."/>
            <person name="Young D."/>
            <person name="Pisabarro A."/>
            <person name="Eastwood D.C."/>
            <person name="Martin F."/>
            <person name="Cullen D."/>
            <person name="Grigoriev I.V."/>
            <person name="Hibbett D.S."/>
        </authorList>
    </citation>
    <scope>NUCLEOTIDE SEQUENCE [LARGE SCALE GENOMIC DNA]</scope>
    <source>
        <strain evidence="3">RWD-64-598 SS2</strain>
    </source>
</reference>
<dbReference type="RefSeq" id="XP_007772116.1">
    <property type="nucleotide sequence ID" value="XM_007773926.1"/>
</dbReference>
<feature type="compositionally biased region" description="Low complexity" evidence="1">
    <location>
        <begin position="413"/>
        <end position="424"/>
    </location>
</feature>
<comment type="caution">
    <text evidence="2">The sequence shown here is derived from an EMBL/GenBank/DDBJ whole genome shotgun (WGS) entry which is preliminary data.</text>
</comment>
<dbReference type="KEGG" id="cput:CONPUDRAFT_92153"/>
<dbReference type="OrthoDB" id="2690066at2759"/>